<evidence type="ECO:0000256" key="14">
    <source>
        <dbReference type="PROSITE-ProRule" id="PRU00124"/>
    </source>
</evidence>
<evidence type="ECO:0000256" key="7">
    <source>
        <dbReference type="ARBA" id="ARBA00022989"/>
    </source>
</evidence>
<dbReference type="InterPro" id="IPR000276">
    <property type="entry name" value="GPCR_Rhodpsn"/>
</dbReference>
<dbReference type="Pfam" id="PF13855">
    <property type="entry name" value="LRR_8"/>
    <property type="match status" value="2"/>
</dbReference>
<feature type="transmembrane region" description="Helical" evidence="15">
    <location>
        <begin position="534"/>
        <end position="555"/>
    </location>
</feature>
<protein>
    <recommendedName>
        <fullName evidence="17">G-protein coupled receptors family 1 profile domain-containing protein</fullName>
    </recommendedName>
</protein>
<keyword evidence="4 15" id="KW-0812">Transmembrane</keyword>
<dbReference type="SUPFAM" id="SSF57424">
    <property type="entry name" value="LDL receptor-like module"/>
    <property type="match status" value="1"/>
</dbReference>
<evidence type="ECO:0000256" key="10">
    <source>
        <dbReference type="ARBA" id="ARBA00023157"/>
    </source>
</evidence>
<comment type="caution">
    <text evidence="14">Lacks conserved residue(s) required for the propagation of feature annotation.</text>
</comment>
<evidence type="ECO:0000256" key="15">
    <source>
        <dbReference type="SAM" id="Phobius"/>
    </source>
</evidence>
<evidence type="ECO:0000256" key="2">
    <source>
        <dbReference type="ARBA" id="ARBA00022475"/>
    </source>
</evidence>
<evidence type="ECO:0000256" key="5">
    <source>
        <dbReference type="ARBA" id="ARBA00022729"/>
    </source>
</evidence>
<evidence type="ECO:0000313" key="18">
    <source>
        <dbReference type="EMBL" id="GAU87401.1"/>
    </source>
</evidence>
<reference evidence="18 19" key="1">
    <citation type="journal article" date="2016" name="Nat. Commun.">
        <title>Extremotolerant tardigrade genome and improved radiotolerance of human cultured cells by tardigrade-unique protein.</title>
        <authorList>
            <person name="Hashimoto T."/>
            <person name="Horikawa D.D."/>
            <person name="Saito Y."/>
            <person name="Kuwahara H."/>
            <person name="Kozuka-Hata H."/>
            <person name="Shin-I T."/>
            <person name="Minakuchi Y."/>
            <person name="Ohishi K."/>
            <person name="Motoyama A."/>
            <person name="Aizu T."/>
            <person name="Enomoto A."/>
            <person name="Kondo K."/>
            <person name="Tanaka S."/>
            <person name="Hara Y."/>
            <person name="Koshikawa S."/>
            <person name="Sagara H."/>
            <person name="Miura T."/>
            <person name="Yokobori S."/>
            <person name="Miyagawa K."/>
            <person name="Suzuki Y."/>
            <person name="Kubo T."/>
            <person name="Oyama M."/>
            <person name="Kohara Y."/>
            <person name="Fujiyama A."/>
            <person name="Arakawa K."/>
            <person name="Katayama T."/>
            <person name="Toyoda A."/>
            <person name="Kunieda T."/>
        </authorList>
    </citation>
    <scope>NUCLEOTIDE SEQUENCE [LARGE SCALE GENOMIC DNA]</scope>
    <source>
        <strain evidence="18 19">YOKOZUNA-1</strain>
    </source>
</reference>
<feature type="chain" id="PRO_5008897145" description="G-protein coupled receptors family 1 profile domain-containing protein" evidence="16">
    <location>
        <begin position="27"/>
        <end position="826"/>
    </location>
</feature>
<dbReference type="GO" id="GO:0007189">
    <property type="term" value="P:adenylate cyclase-activating G protein-coupled receptor signaling pathway"/>
    <property type="evidence" value="ECO:0007669"/>
    <property type="project" value="TreeGrafter"/>
</dbReference>
<dbReference type="EMBL" id="BDGG01000001">
    <property type="protein sequence ID" value="GAU87401.1"/>
    <property type="molecule type" value="Genomic_DNA"/>
</dbReference>
<evidence type="ECO:0000256" key="1">
    <source>
        <dbReference type="ARBA" id="ARBA00004651"/>
    </source>
</evidence>
<dbReference type="SUPFAM" id="SSF52058">
    <property type="entry name" value="L domain-like"/>
    <property type="match status" value="1"/>
</dbReference>
<keyword evidence="10" id="KW-1015">Disulfide bond</keyword>
<dbReference type="AlphaFoldDB" id="A0A1D1UD39"/>
<dbReference type="GO" id="GO:0005886">
    <property type="term" value="C:plasma membrane"/>
    <property type="evidence" value="ECO:0007669"/>
    <property type="project" value="UniProtKB-SubCell"/>
</dbReference>
<feature type="transmembrane region" description="Helical" evidence="15">
    <location>
        <begin position="674"/>
        <end position="696"/>
    </location>
</feature>
<dbReference type="Gene3D" id="4.10.400.10">
    <property type="entry name" value="Low-density Lipoprotein Receptor"/>
    <property type="match status" value="1"/>
</dbReference>
<keyword evidence="3" id="KW-0433">Leucine-rich repeat</keyword>
<dbReference type="Pfam" id="PF00001">
    <property type="entry name" value="7tm_1"/>
    <property type="match status" value="1"/>
</dbReference>
<proteinExistence type="predicted"/>
<evidence type="ECO:0000256" key="11">
    <source>
        <dbReference type="ARBA" id="ARBA00023170"/>
    </source>
</evidence>
<dbReference type="SMART" id="SM00192">
    <property type="entry name" value="LDLa"/>
    <property type="match status" value="1"/>
</dbReference>
<keyword evidence="5 16" id="KW-0732">Signal</keyword>
<evidence type="ECO:0000256" key="4">
    <source>
        <dbReference type="ARBA" id="ARBA00022692"/>
    </source>
</evidence>
<evidence type="ECO:0000256" key="16">
    <source>
        <dbReference type="SAM" id="SignalP"/>
    </source>
</evidence>
<dbReference type="Gene3D" id="3.80.10.10">
    <property type="entry name" value="Ribonuclease Inhibitor"/>
    <property type="match status" value="2"/>
</dbReference>
<dbReference type="PROSITE" id="PS51450">
    <property type="entry name" value="LRR"/>
    <property type="match status" value="1"/>
</dbReference>
<sequence length="826" mass="94317">MRDMHGTSWTSFLLQVIIVRSRIAMAVEGLIRFQHHQCPTGEFPCTMSSKCLAQRYWCDEIKDCPEGDDEDVRYCGEKTSGFGRHFLRRIADASKEDGCMAPEPLMPPGTVIQDHVGQQGVKCFVKAFPKRCTCMVNRVRCDNLSLTQIFTFTNETADPEAPIYSFVHNRIQFIQEDTFRMLPNMRHLDFRQNSISGLNVRAFNGLSRLRRLHLDQNKLSRIDPRVFWPLKNLCFLWLGHNVIQNWEPHSFNNTKLRWLDLKSNKISLEPGMFDQLRDLYYLELEKNVIRSLTKAKLAGLSSLLYLDLSDNVIERCDEDTFVSTPNLEELSLSNNSLMVLPEKLFAPLHNLQFLNMSHNPGIKSLPMDIFKGLNRLDRLNLSGILISNIHREMFDDIPNNALVIFSKFHYCYYAAHIVDCYPKSDGISSSENLIELTHTRTLMWVLIAIVPLANLFVLLARCCIQANEPLFEEVPSARFHRHDMDVMCKLLCNVFGANALMAAYLLIIALYDIHYRENYHRVAYEWLHGFACQAAGMLASFSVFVSLITLCVIVVDRCICITQSPHSHLSSRGCTILISAIWLTMLMLLGIPVPIWDDVTGSFYGNNGMCLPLYLDEPFLHGWWYSSLLFFGVYFASLAITVFCVVKTKLFVAKQLEGAILPEVRADLAVAKRFWIIITVNLIGWLPLILIKILAFTSFDINNHLHSIFAILILPLNSFLTPVLHVYLSMEFRRKYAKVIYMTLDGHAKCCIARRDSTKSYHNVNDAAAMTPLANTRRITVGNHASPGAPLMRVRTTSPCDRRPSNGHMVLGVLTVPQTRTRPRSY</sequence>
<dbReference type="InterPro" id="IPR002172">
    <property type="entry name" value="LDrepeatLR_classA_rpt"/>
</dbReference>
<keyword evidence="13" id="KW-0807">Transducer</keyword>
<dbReference type="InterPro" id="IPR001611">
    <property type="entry name" value="Leu-rich_rpt"/>
</dbReference>
<keyword evidence="19" id="KW-1185">Reference proteome</keyword>
<name>A0A1D1UD39_RAMVA</name>
<accession>A0A1D1UD39</accession>
<dbReference type="InterPro" id="IPR036055">
    <property type="entry name" value="LDL_receptor-like_sf"/>
</dbReference>
<feature type="transmembrane region" description="Helical" evidence="15">
    <location>
        <begin position="708"/>
        <end position="728"/>
    </location>
</feature>
<dbReference type="InterPro" id="IPR017452">
    <property type="entry name" value="GPCR_Rhodpsn_7TM"/>
</dbReference>
<feature type="transmembrane region" description="Helical" evidence="15">
    <location>
        <begin position="623"/>
        <end position="646"/>
    </location>
</feature>
<dbReference type="InterPro" id="IPR008112">
    <property type="entry name" value="Relaxin_rcpt"/>
</dbReference>
<organism evidence="18 19">
    <name type="scientific">Ramazzottius varieornatus</name>
    <name type="common">Water bear</name>
    <name type="synonym">Tardigrade</name>
    <dbReference type="NCBI Taxonomy" id="947166"/>
    <lineage>
        <taxon>Eukaryota</taxon>
        <taxon>Metazoa</taxon>
        <taxon>Ecdysozoa</taxon>
        <taxon>Tardigrada</taxon>
        <taxon>Eutardigrada</taxon>
        <taxon>Parachela</taxon>
        <taxon>Hypsibioidea</taxon>
        <taxon>Ramazzottiidae</taxon>
        <taxon>Ramazzottius</taxon>
    </lineage>
</organism>
<comment type="subcellular location">
    <subcellularLocation>
        <location evidence="1">Cell membrane</location>
        <topology evidence="1">Multi-pass membrane protein</topology>
    </subcellularLocation>
</comment>
<evidence type="ECO:0000256" key="13">
    <source>
        <dbReference type="ARBA" id="ARBA00023224"/>
    </source>
</evidence>
<evidence type="ECO:0000313" key="19">
    <source>
        <dbReference type="Proteomes" id="UP000186922"/>
    </source>
</evidence>
<comment type="caution">
    <text evidence="18">The sequence shown here is derived from an EMBL/GenBank/DDBJ whole genome shotgun (WGS) entry which is preliminary data.</text>
</comment>
<dbReference type="PROSITE" id="PS50262">
    <property type="entry name" value="G_PROTEIN_RECEP_F1_2"/>
    <property type="match status" value="1"/>
</dbReference>
<evidence type="ECO:0000256" key="12">
    <source>
        <dbReference type="ARBA" id="ARBA00023180"/>
    </source>
</evidence>
<dbReference type="PRINTS" id="PR00237">
    <property type="entry name" value="GPCRRHODOPSN"/>
</dbReference>
<keyword evidence="9 15" id="KW-0472">Membrane</keyword>
<dbReference type="SMART" id="SM00369">
    <property type="entry name" value="LRR_TYP"/>
    <property type="match status" value="9"/>
</dbReference>
<dbReference type="InterPro" id="IPR023415">
    <property type="entry name" value="LDLR_class-A_CS"/>
</dbReference>
<gene>
    <name evidence="18" type="primary">RvY_00252</name>
    <name evidence="18" type="synonym">RvY_00252.1</name>
    <name evidence="18" type="ORF">RvY_00252-1</name>
</gene>
<dbReference type="Gene3D" id="1.20.1070.10">
    <property type="entry name" value="Rhodopsin 7-helix transmembrane proteins"/>
    <property type="match status" value="1"/>
</dbReference>
<dbReference type="InterPro" id="IPR003591">
    <property type="entry name" value="Leu-rich_rpt_typical-subtyp"/>
</dbReference>
<feature type="signal peptide" evidence="16">
    <location>
        <begin position="1"/>
        <end position="26"/>
    </location>
</feature>
<feature type="transmembrane region" description="Helical" evidence="15">
    <location>
        <begin position="576"/>
        <end position="596"/>
    </location>
</feature>
<evidence type="ECO:0000259" key="17">
    <source>
        <dbReference type="PROSITE" id="PS50262"/>
    </source>
</evidence>
<dbReference type="PRINTS" id="PR01739">
    <property type="entry name" value="RELAXINR"/>
</dbReference>
<keyword evidence="11" id="KW-0675">Receptor</keyword>
<dbReference type="InterPro" id="IPR032675">
    <property type="entry name" value="LRR_dom_sf"/>
</dbReference>
<evidence type="ECO:0000256" key="6">
    <source>
        <dbReference type="ARBA" id="ARBA00022737"/>
    </source>
</evidence>
<dbReference type="GO" id="GO:0008528">
    <property type="term" value="F:G protein-coupled peptide receptor activity"/>
    <property type="evidence" value="ECO:0007669"/>
    <property type="project" value="TreeGrafter"/>
</dbReference>
<keyword evidence="2" id="KW-1003">Cell membrane</keyword>
<keyword evidence="8" id="KW-0297">G-protein coupled receptor</keyword>
<dbReference type="Proteomes" id="UP000186922">
    <property type="component" value="Unassembled WGS sequence"/>
</dbReference>
<dbReference type="PANTHER" id="PTHR24372:SF80">
    <property type="entry name" value="FI21465P1-RELATED"/>
    <property type="match status" value="1"/>
</dbReference>
<feature type="transmembrane region" description="Helical" evidence="15">
    <location>
        <begin position="490"/>
        <end position="514"/>
    </location>
</feature>
<evidence type="ECO:0000256" key="9">
    <source>
        <dbReference type="ARBA" id="ARBA00023136"/>
    </source>
</evidence>
<dbReference type="PROSITE" id="PS01209">
    <property type="entry name" value="LDLRA_1"/>
    <property type="match status" value="1"/>
</dbReference>
<dbReference type="FunFam" id="3.80.10.10:FF:000770">
    <property type="entry name" value="Uncharacterized protein"/>
    <property type="match status" value="1"/>
</dbReference>
<dbReference type="GO" id="GO:0009755">
    <property type="term" value="P:hormone-mediated signaling pathway"/>
    <property type="evidence" value="ECO:0007669"/>
    <property type="project" value="TreeGrafter"/>
</dbReference>
<dbReference type="CDD" id="cd00112">
    <property type="entry name" value="LDLa"/>
    <property type="match status" value="1"/>
</dbReference>
<keyword evidence="6" id="KW-0677">Repeat</keyword>
<keyword evidence="7 15" id="KW-1133">Transmembrane helix</keyword>
<dbReference type="PROSITE" id="PS50068">
    <property type="entry name" value="LDLRA_2"/>
    <property type="match status" value="1"/>
</dbReference>
<dbReference type="PANTHER" id="PTHR24372">
    <property type="entry name" value="GLYCOPROTEIN HORMONE RECEPTOR"/>
    <property type="match status" value="1"/>
</dbReference>
<evidence type="ECO:0000256" key="3">
    <source>
        <dbReference type="ARBA" id="ARBA00022614"/>
    </source>
</evidence>
<feature type="transmembrane region" description="Helical" evidence="15">
    <location>
        <begin position="442"/>
        <end position="460"/>
    </location>
</feature>
<dbReference type="SUPFAM" id="SSF81321">
    <property type="entry name" value="Family A G protein-coupled receptor-like"/>
    <property type="match status" value="1"/>
</dbReference>
<dbReference type="OrthoDB" id="6022531at2759"/>
<evidence type="ECO:0000256" key="8">
    <source>
        <dbReference type="ARBA" id="ARBA00023040"/>
    </source>
</evidence>
<dbReference type="STRING" id="947166.A0A1D1UD39"/>
<feature type="domain" description="G-protein coupled receptors family 1 profile" evidence="17">
    <location>
        <begin position="453"/>
        <end position="725"/>
    </location>
</feature>
<keyword evidence="12" id="KW-0325">Glycoprotein</keyword>